<feature type="chain" id="PRO_5024390560" description="Metalloprotease" evidence="1">
    <location>
        <begin position="23"/>
        <end position="242"/>
    </location>
</feature>
<proteinExistence type="predicted"/>
<gene>
    <name evidence="2" type="ORF">ETD85_45825</name>
</gene>
<dbReference type="OrthoDB" id="9774900at2"/>
<dbReference type="EMBL" id="VCKX01000232">
    <property type="protein sequence ID" value="TMR25073.1"/>
    <property type="molecule type" value="Genomic_DNA"/>
</dbReference>
<protein>
    <recommendedName>
        <fullName evidence="4">Metalloprotease</fullName>
    </recommendedName>
</protein>
<evidence type="ECO:0000256" key="1">
    <source>
        <dbReference type="SAM" id="SignalP"/>
    </source>
</evidence>
<name>A0A5S4FWL7_9ACTN</name>
<evidence type="ECO:0000313" key="2">
    <source>
        <dbReference type="EMBL" id="TMR25073.1"/>
    </source>
</evidence>
<dbReference type="Proteomes" id="UP000306628">
    <property type="component" value="Unassembled WGS sequence"/>
</dbReference>
<organism evidence="2 3">
    <name type="scientific">Nonomuraea zeae</name>
    <dbReference type="NCBI Taxonomy" id="1642303"/>
    <lineage>
        <taxon>Bacteria</taxon>
        <taxon>Bacillati</taxon>
        <taxon>Actinomycetota</taxon>
        <taxon>Actinomycetes</taxon>
        <taxon>Streptosporangiales</taxon>
        <taxon>Streptosporangiaceae</taxon>
        <taxon>Nonomuraea</taxon>
    </lineage>
</organism>
<sequence length="242" mass="26122">MIIRILAGTAAGLALFAGAAHAEPVKGAPELTNNALYKAAKLPKVSCKLDKGTNKASTRKYITKLVGCLNSAWKPAIKGFKPVKVVFKEADDKQSCSTGMDVSQSFSEICATTISVRLADDWIKAKSDLKVFTSINGTWSGVVTGQSGIGQAWWALENDASESAMNEQNRRYYLQLDCFAGVSAKSLGRVVKDWKPVIKIPDFWPNRFHGKPANRLSWIGKGYGSGRPGSCNTWTASSSKVA</sequence>
<dbReference type="RefSeq" id="WP_138696131.1">
    <property type="nucleotide sequence ID" value="NZ_JBHSAZ010000016.1"/>
</dbReference>
<dbReference type="AlphaFoldDB" id="A0A5S4FWL7"/>
<evidence type="ECO:0000313" key="3">
    <source>
        <dbReference type="Proteomes" id="UP000306628"/>
    </source>
</evidence>
<keyword evidence="1" id="KW-0732">Signal</keyword>
<evidence type="ECO:0008006" key="4">
    <source>
        <dbReference type="Google" id="ProtNLM"/>
    </source>
</evidence>
<feature type="signal peptide" evidence="1">
    <location>
        <begin position="1"/>
        <end position="22"/>
    </location>
</feature>
<reference evidence="2 3" key="1">
    <citation type="submission" date="2019-05" db="EMBL/GenBank/DDBJ databases">
        <title>Draft genome sequence of Nonomuraea zeae DSM 100528.</title>
        <authorList>
            <person name="Saricaoglu S."/>
            <person name="Isik K."/>
        </authorList>
    </citation>
    <scope>NUCLEOTIDE SEQUENCE [LARGE SCALE GENOMIC DNA]</scope>
    <source>
        <strain evidence="2 3">DSM 100528</strain>
    </source>
</reference>
<comment type="caution">
    <text evidence="2">The sequence shown here is derived from an EMBL/GenBank/DDBJ whole genome shotgun (WGS) entry which is preliminary data.</text>
</comment>
<keyword evidence="3" id="KW-1185">Reference proteome</keyword>
<accession>A0A5S4FWL7</accession>